<dbReference type="SUPFAM" id="SSF53623">
    <property type="entry name" value="MurD-like peptide ligases, catalytic domain"/>
    <property type="match status" value="1"/>
</dbReference>
<dbReference type="GO" id="GO:0008360">
    <property type="term" value="P:regulation of cell shape"/>
    <property type="evidence" value="ECO:0007669"/>
    <property type="project" value="InterPro"/>
</dbReference>
<dbReference type="AlphaFoldDB" id="A0A5E4NTQ5"/>
<evidence type="ECO:0000256" key="4">
    <source>
        <dbReference type="ARBA" id="ARBA00022840"/>
    </source>
</evidence>
<dbReference type="PANTHER" id="PTHR43692">
    <property type="entry name" value="UDP-N-ACETYLMURAMOYLALANINE--D-GLUTAMATE LIGASE"/>
    <property type="match status" value="1"/>
</dbReference>
<keyword evidence="5" id="KW-0131">Cell cycle</keyword>
<feature type="domain" description="Mur ligase central" evidence="6">
    <location>
        <begin position="146"/>
        <end position="249"/>
    </location>
</feature>
<dbReference type="GO" id="GO:0004326">
    <property type="term" value="F:tetrahydrofolylpolyglutamate synthase activity"/>
    <property type="evidence" value="ECO:0007669"/>
    <property type="project" value="InterPro"/>
</dbReference>
<dbReference type="PANTHER" id="PTHR43692:SF1">
    <property type="entry name" value="UDP-N-ACETYLMURAMOYLALANINE--D-GLUTAMATE LIGASE"/>
    <property type="match status" value="1"/>
</dbReference>
<dbReference type="GO" id="GO:0005524">
    <property type="term" value="F:ATP binding"/>
    <property type="evidence" value="ECO:0007669"/>
    <property type="project" value="UniProtKB-KW"/>
</dbReference>
<accession>A0A5E4NTQ5</accession>
<keyword evidence="8" id="KW-1185">Reference proteome</keyword>
<evidence type="ECO:0000259" key="6">
    <source>
        <dbReference type="Pfam" id="PF08245"/>
    </source>
</evidence>
<dbReference type="Gene3D" id="3.40.1190.10">
    <property type="entry name" value="Mur-like, catalytic domain"/>
    <property type="match status" value="1"/>
</dbReference>
<dbReference type="InterPro" id="IPR018109">
    <property type="entry name" value="Folylpolyglutamate_synth_CS"/>
</dbReference>
<protein>
    <submittedName>
        <fullName evidence="7">Folylpolyglutamate synthetase, conserved site,NAD(P)-binding domain,Mur ligase, central</fullName>
    </submittedName>
</protein>
<dbReference type="InterPro" id="IPR036565">
    <property type="entry name" value="Mur-like_cat_sf"/>
</dbReference>
<dbReference type="InterPro" id="IPR013221">
    <property type="entry name" value="Mur_ligase_cen"/>
</dbReference>
<organism evidence="7 8">
    <name type="scientific">Cinara cedri</name>
    <dbReference type="NCBI Taxonomy" id="506608"/>
    <lineage>
        <taxon>Eukaryota</taxon>
        <taxon>Metazoa</taxon>
        <taxon>Ecdysozoa</taxon>
        <taxon>Arthropoda</taxon>
        <taxon>Hexapoda</taxon>
        <taxon>Insecta</taxon>
        <taxon>Pterygota</taxon>
        <taxon>Neoptera</taxon>
        <taxon>Paraneoptera</taxon>
        <taxon>Hemiptera</taxon>
        <taxon>Sternorrhyncha</taxon>
        <taxon>Aphidomorpha</taxon>
        <taxon>Aphidoidea</taxon>
        <taxon>Aphididae</taxon>
        <taxon>Lachninae</taxon>
        <taxon>Cinara</taxon>
    </lineage>
</organism>
<dbReference type="Proteomes" id="UP000325440">
    <property type="component" value="Unassembled WGS sequence"/>
</dbReference>
<name>A0A5E4NTQ5_9HEMI</name>
<dbReference type="GO" id="GO:0008764">
    <property type="term" value="F:UDP-N-acetylmuramoylalanine-D-glutamate ligase activity"/>
    <property type="evidence" value="ECO:0007669"/>
    <property type="project" value="InterPro"/>
</dbReference>
<dbReference type="SUPFAM" id="SSF51735">
    <property type="entry name" value="NAD(P)-binding Rossmann-fold domains"/>
    <property type="match status" value="1"/>
</dbReference>
<dbReference type="GO" id="GO:0005737">
    <property type="term" value="C:cytoplasm"/>
    <property type="evidence" value="ECO:0007669"/>
    <property type="project" value="InterPro"/>
</dbReference>
<proteinExistence type="predicted"/>
<reference evidence="7 8" key="1">
    <citation type="submission" date="2019-08" db="EMBL/GenBank/DDBJ databases">
        <authorList>
            <person name="Alioto T."/>
            <person name="Alioto T."/>
            <person name="Gomez Garrido J."/>
        </authorList>
    </citation>
    <scope>NUCLEOTIDE SEQUENCE [LARGE SCALE GENOMIC DNA]</scope>
</reference>
<dbReference type="EMBL" id="CABPRJ010002476">
    <property type="protein sequence ID" value="VVC46354.1"/>
    <property type="molecule type" value="Genomic_DNA"/>
</dbReference>
<dbReference type="Pfam" id="PF21799">
    <property type="entry name" value="MurD-like_N"/>
    <property type="match status" value="1"/>
</dbReference>
<keyword evidence="1 7" id="KW-0436">Ligase</keyword>
<sequence length="330" mass="37238">MGYQGKDLKEYGIKIEIVRGICEDFWVHQDTPPELLAQRDPGHLNVAVFGLGKTGLSVINALINSGAKVYAWDDDNEKILKAKRMHEKCNFVHPKQYNWHKINSLIISPGLDPQLHWITKLAKCKIKSDIELFLETLTTKQKVVGITGTNGKSTTTSLIGHILKVAGKKVGIGGNLGNPVLNLNADEEIYVVELSSFQLELIDEMNVDIAILLNITPDHIDRHRSMENYIRIKSKLINGSKTAVIGHNTAGVFNSFTGNKVPISENSNEVLCNFLSNNIRPLPIYGKRRSTREDRRMYLRNVARFDNKIVQKLSFERSLFIQVKNENCFT</sequence>
<keyword evidence="3" id="KW-0547">Nucleotide-binding</keyword>
<dbReference type="InterPro" id="IPR005762">
    <property type="entry name" value="MurD"/>
</dbReference>
<dbReference type="GO" id="GO:0051301">
    <property type="term" value="P:cell division"/>
    <property type="evidence" value="ECO:0007669"/>
    <property type="project" value="UniProtKB-KW"/>
</dbReference>
<keyword evidence="4" id="KW-0067">ATP-binding</keyword>
<gene>
    <name evidence="7" type="ORF">CINCED_3A019402</name>
</gene>
<dbReference type="InterPro" id="IPR036291">
    <property type="entry name" value="NAD(P)-bd_dom_sf"/>
</dbReference>
<evidence type="ECO:0000256" key="2">
    <source>
        <dbReference type="ARBA" id="ARBA00022618"/>
    </source>
</evidence>
<dbReference type="Pfam" id="PF08245">
    <property type="entry name" value="Mur_ligase_M"/>
    <property type="match status" value="1"/>
</dbReference>
<evidence type="ECO:0000313" key="7">
    <source>
        <dbReference type="EMBL" id="VVC46354.1"/>
    </source>
</evidence>
<evidence type="ECO:0000256" key="5">
    <source>
        <dbReference type="ARBA" id="ARBA00023306"/>
    </source>
</evidence>
<dbReference type="Gene3D" id="3.40.50.720">
    <property type="entry name" value="NAD(P)-binding Rossmann-like Domain"/>
    <property type="match status" value="1"/>
</dbReference>
<dbReference type="OrthoDB" id="10070750at2759"/>
<keyword evidence="2" id="KW-0132">Cell division</keyword>
<dbReference type="PROSITE" id="PS01011">
    <property type="entry name" value="FOLYLPOLYGLU_SYNT_1"/>
    <property type="match status" value="1"/>
</dbReference>
<evidence type="ECO:0000256" key="1">
    <source>
        <dbReference type="ARBA" id="ARBA00022598"/>
    </source>
</evidence>
<evidence type="ECO:0000256" key="3">
    <source>
        <dbReference type="ARBA" id="ARBA00022741"/>
    </source>
</evidence>
<evidence type="ECO:0000313" key="8">
    <source>
        <dbReference type="Proteomes" id="UP000325440"/>
    </source>
</evidence>